<keyword evidence="1" id="KW-0472">Membrane</keyword>
<reference evidence="2 3" key="1">
    <citation type="submission" date="2016-07" db="EMBL/GenBank/DDBJ databases">
        <title>Pervasive Adenine N6-methylation of Active Genes in Fungi.</title>
        <authorList>
            <consortium name="DOE Joint Genome Institute"/>
            <person name="Mondo S.J."/>
            <person name="Dannebaum R.O."/>
            <person name="Kuo R.C."/>
            <person name="Labutti K."/>
            <person name="Haridas S."/>
            <person name="Kuo A."/>
            <person name="Salamov A."/>
            <person name="Ahrendt S.R."/>
            <person name="Lipzen A."/>
            <person name="Sullivan W."/>
            <person name="Andreopoulos W.B."/>
            <person name="Clum A."/>
            <person name="Lindquist E."/>
            <person name="Daum C."/>
            <person name="Ramamoorthy G.K."/>
            <person name="Gryganskyi A."/>
            <person name="Culley D."/>
            <person name="Magnuson J.K."/>
            <person name="James T.Y."/>
            <person name="O'Malley M.A."/>
            <person name="Stajich J.E."/>
            <person name="Spatafora J.W."/>
            <person name="Visel A."/>
            <person name="Grigoriev I.V."/>
        </authorList>
    </citation>
    <scope>NUCLEOTIDE SEQUENCE [LARGE SCALE GENOMIC DNA]</scope>
    <source>
        <strain evidence="2 3">CBS 115471</strain>
    </source>
</reference>
<dbReference type="AlphaFoldDB" id="A0A1Y1Z6M0"/>
<evidence type="ECO:0000313" key="3">
    <source>
        <dbReference type="Proteomes" id="UP000193144"/>
    </source>
</evidence>
<sequence length="74" mass="8415">MGYAIHPSLIVLLIMLATVVVIMMGYAMHRLLGLKDASDGYKPRNVDQEEYMREVRHRSQVGLYHEGRRGAGRS</sequence>
<keyword evidence="3" id="KW-1185">Reference proteome</keyword>
<gene>
    <name evidence="2" type="ORF">BCR34DRAFT_490511</name>
</gene>
<dbReference type="EMBL" id="MCFA01000121">
    <property type="protein sequence ID" value="ORY05903.1"/>
    <property type="molecule type" value="Genomic_DNA"/>
</dbReference>
<evidence type="ECO:0000256" key="1">
    <source>
        <dbReference type="SAM" id="Phobius"/>
    </source>
</evidence>
<evidence type="ECO:0000313" key="2">
    <source>
        <dbReference type="EMBL" id="ORY05903.1"/>
    </source>
</evidence>
<feature type="transmembrane region" description="Helical" evidence="1">
    <location>
        <begin position="6"/>
        <end position="28"/>
    </location>
</feature>
<dbReference type="Proteomes" id="UP000193144">
    <property type="component" value="Unassembled WGS sequence"/>
</dbReference>
<keyword evidence="1" id="KW-1133">Transmembrane helix</keyword>
<name>A0A1Y1Z6M0_9PLEO</name>
<comment type="caution">
    <text evidence="2">The sequence shown here is derived from an EMBL/GenBank/DDBJ whole genome shotgun (WGS) entry which is preliminary data.</text>
</comment>
<accession>A0A1Y1Z6M0</accession>
<dbReference type="OrthoDB" id="4159814at2759"/>
<proteinExistence type="predicted"/>
<keyword evidence="1" id="KW-0812">Transmembrane</keyword>
<protein>
    <submittedName>
        <fullName evidence="2">Uncharacterized protein</fullName>
    </submittedName>
</protein>
<organism evidence="2 3">
    <name type="scientific">Clohesyomyces aquaticus</name>
    <dbReference type="NCBI Taxonomy" id="1231657"/>
    <lineage>
        <taxon>Eukaryota</taxon>
        <taxon>Fungi</taxon>
        <taxon>Dikarya</taxon>
        <taxon>Ascomycota</taxon>
        <taxon>Pezizomycotina</taxon>
        <taxon>Dothideomycetes</taxon>
        <taxon>Pleosporomycetidae</taxon>
        <taxon>Pleosporales</taxon>
        <taxon>Lindgomycetaceae</taxon>
        <taxon>Clohesyomyces</taxon>
    </lineage>
</organism>